<accession>A0A3G4ZLU3</accession>
<sequence>MDVIDNERDSKTMEFINKAIKLHGEKYDYMDVVYIKARILVKIKCKYHNKSFEQMPFLHLRGSGCIECGSITKANKKRKTTERFIEQANKIHGKKYDYSKVVYETARDKVLMICSEHGEFSQAPYHHLEGRGCYNCNIENRRVGLDEFITRSNKLHNNRYDYSKVVYVNSTIKVNIICKRHGEFYQLPSSHLFGIGCYECGIIKRADACKSNKNEFVEKAKKIHGNIYDYSNVEYIDHTTIITIKCEKHGIFSQKPVNHLQGRGCIKCHSCPKCLLFKTNGYICSCCKYIDKKIERIKEKELYVVKFLREKLPDHEFIHNKSVGIECTGGRLYPDIRFDFDHYNLIIEIDEHEHRGSGYECDKARMYDIIAKLGLPCIFIRYNPDNKISDLNILLKSVEEYLDLDVDDTRDMFDNYGFKVIYLFYKKIID</sequence>
<evidence type="ECO:0000313" key="1">
    <source>
        <dbReference type="EMBL" id="AYV75830.1"/>
    </source>
</evidence>
<name>A0A3G4ZLU3_9VIRU</name>
<organism evidence="1">
    <name type="scientific">Terrestrivirus sp</name>
    <dbReference type="NCBI Taxonomy" id="2487775"/>
    <lineage>
        <taxon>Viruses</taxon>
        <taxon>Varidnaviria</taxon>
        <taxon>Bamfordvirae</taxon>
        <taxon>Nucleocytoviricota</taxon>
        <taxon>Megaviricetes</taxon>
        <taxon>Imitervirales</taxon>
        <taxon>Mimiviridae</taxon>
        <taxon>Klosneuvirinae</taxon>
    </lineage>
</organism>
<proteinExistence type="predicted"/>
<protein>
    <submittedName>
        <fullName evidence="1">Uncharacterized protein</fullName>
    </submittedName>
</protein>
<dbReference type="EMBL" id="MK071981">
    <property type="protein sequence ID" value="AYV75830.1"/>
    <property type="molecule type" value="Genomic_DNA"/>
</dbReference>
<gene>
    <name evidence="1" type="ORF">Terrestrivirus3_99</name>
</gene>
<reference evidence="1" key="1">
    <citation type="submission" date="2018-10" db="EMBL/GenBank/DDBJ databases">
        <title>Hidden diversity of soil giant viruses.</title>
        <authorList>
            <person name="Schulz F."/>
            <person name="Alteio L."/>
            <person name="Goudeau D."/>
            <person name="Ryan E.M."/>
            <person name="Malmstrom R.R."/>
            <person name="Blanchard J."/>
            <person name="Woyke T."/>
        </authorList>
    </citation>
    <scope>NUCLEOTIDE SEQUENCE</scope>
    <source>
        <strain evidence="1">TEV1</strain>
    </source>
</reference>